<dbReference type="STRING" id="1965070.A0A443RLC5"/>
<proteinExistence type="predicted"/>
<evidence type="ECO:0000256" key="3">
    <source>
        <dbReference type="ARBA" id="ARBA00022896"/>
    </source>
</evidence>
<dbReference type="PROSITE" id="PS51471">
    <property type="entry name" value="FE2OG_OXY"/>
    <property type="match status" value="1"/>
</dbReference>
<keyword evidence="4" id="KW-0223">Dioxygenase</keyword>
<dbReference type="Gene3D" id="2.60.120.620">
    <property type="entry name" value="q2cbj1_9rhob like domain"/>
    <property type="match status" value="1"/>
</dbReference>
<evidence type="ECO:0000313" key="9">
    <source>
        <dbReference type="EMBL" id="RWS16097.1"/>
    </source>
</evidence>
<dbReference type="SMART" id="SM00702">
    <property type="entry name" value="P4Hc"/>
    <property type="match status" value="1"/>
</dbReference>
<name>A0A443RLC5_9ACAR</name>
<keyword evidence="10" id="KW-1185">Reference proteome</keyword>
<evidence type="ECO:0000256" key="5">
    <source>
        <dbReference type="ARBA" id="ARBA00023002"/>
    </source>
</evidence>
<evidence type="ECO:0000313" key="10">
    <source>
        <dbReference type="Proteomes" id="UP000285301"/>
    </source>
</evidence>
<comment type="caution">
    <text evidence="8">The sequence shown here is derived from an EMBL/GenBank/DDBJ whole genome shotgun (WGS) entry which is preliminary data.</text>
</comment>
<feature type="non-terminal residue" evidence="8">
    <location>
        <position position="1"/>
    </location>
</feature>
<comment type="cofactor">
    <cofactor evidence="1">
        <name>L-ascorbate</name>
        <dbReference type="ChEBI" id="CHEBI:38290"/>
    </cofactor>
</comment>
<dbReference type="GO" id="GO:0051213">
    <property type="term" value="F:dioxygenase activity"/>
    <property type="evidence" value="ECO:0007669"/>
    <property type="project" value="UniProtKB-KW"/>
</dbReference>
<keyword evidence="3" id="KW-0847">Vitamin C</keyword>
<evidence type="ECO:0000256" key="1">
    <source>
        <dbReference type="ARBA" id="ARBA00001961"/>
    </source>
</evidence>
<protein>
    <submittedName>
        <fullName evidence="8">2-oxoglutarate and iron-dependent oxygenase domain-containing protein 2-like protein</fullName>
    </submittedName>
</protein>
<keyword evidence="6" id="KW-0408">Iron</keyword>
<dbReference type="GO" id="GO:0016705">
    <property type="term" value="F:oxidoreductase activity, acting on paired donors, with incorporation or reduction of molecular oxygen"/>
    <property type="evidence" value="ECO:0007669"/>
    <property type="project" value="InterPro"/>
</dbReference>
<dbReference type="PANTHER" id="PTHR24014">
    <property type="entry name" value="2-OXOGLUTARATE AND IRON-DEPENDENT OXYGENASE DOMAIN-CONTAINING PROTEIN 2"/>
    <property type="match status" value="1"/>
</dbReference>
<accession>A0A443RLC5</accession>
<dbReference type="GO" id="GO:0005506">
    <property type="term" value="F:iron ion binding"/>
    <property type="evidence" value="ECO:0007669"/>
    <property type="project" value="InterPro"/>
</dbReference>
<evidence type="ECO:0000256" key="2">
    <source>
        <dbReference type="ARBA" id="ARBA00022723"/>
    </source>
</evidence>
<dbReference type="Proteomes" id="UP000285301">
    <property type="component" value="Unassembled WGS sequence"/>
</dbReference>
<dbReference type="OrthoDB" id="1736837at2759"/>
<dbReference type="EMBL" id="NCKU01000300">
    <property type="protein sequence ID" value="RWS16097.1"/>
    <property type="molecule type" value="Genomic_DNA"/>
</dbReference>
<gene>
    <name evidence="8" type="ORF">B4U79_01482</name>
    <name evidence="9" type="ORF">B4U79_03462</name>
</gene>
<organism evidence="8 10">
    <name type="scientific">Dinothrombium tinctorium</name>
    <dbReference type="NCBI Taxonomy" id="1965070"/>
    <lineage>
        <taxon>Eukaryota</taxon>
        <taxon>Metazoa</taxon>
        <taxon>Ecdysozoa</taxon>
        <taxon>Arthropoda</taxon>
        <taxon>Chelicerata</taxon>
        <taxon>Arachnida</taxon>
        <taxon>Acari</taxon>
        <taxon>Acariformes</taxon>
        <taxon>Trombidiformes</taxon>
        <taxon>Prostigmata</taxon>
        <taxon>Anystina</taxon>
        <taxon>Parasitengona</taxon>
        <taxon>Trombidioidea</taxon>
        <taxon>Trombidiidae</taxon>
        <taxon>Dinothrombium</taxon>
    </lineage>
</organism>
<keyword evidence="5" id="KW-0560">Oxidoreductase</keyword>
<feature type="domain" description="Fe2OG dioxygenase" evidence="7">
    <location>
        <begin position="157"/>
        <end position="250"/>
    </location>
</feature>
<evidence type="ECO:0000313" key="8">
    <source>
        <dbReference type="EMBL" id="RWS16067.1"/>
    </source>
</evidence>
<dbReference type="Pfam" id="PF25238">
    <property type="entry name" value="OGFOD2-like"/>
    <property type="match status" value="1"/>
</dbReference>
<dbReference type="InterPro" id="IPR005123">
    <property type="entry name" value="Oxoglu/Fe-dep_dioxygenase_dom"/>
</dbReference>
<dbReference type="PANTHER" id="PTHR24014:SF4">
    <property type="entry name" value="2-OXOGLUTARATE AND IRON-DEPENDENT OXYGENASE DOMAIN-CONTAINING PROTEIN 2"/>
    <property type="match status" value="1"/>
</dbReference>
<dbReference type="AlphaFoldDB" id="A0A443RLC5"/>
<dbReference type="GO" id="GO:0031418">
    <property type="term" value="F:L-ascorbic acid binding"/>
    <property type="evidence" value="ECO:0007669"/>
    <property type="project" value="UniProtKB-KW"/>
</dbReference>
<keyword evidence="2" id="KW-0479">Metal-binding</keyword>
<evidence type="ECO:0000259" key="7">
    <source>
        <dbReference type="PROSITE" id="PS51471"/>
    </source>
</evidence>
<dbReference type="InterPro" id="IPR006620">
    <property type="entry name" value="Pro_4_hyd_alph"/>
</dbReference>
<reference evidence="8" key="2">
    <citation type="submission" date="2018-11" db="EMBL/GenBank/DDBJ databases">
        <title>Trombidioid mite genomics.</title>
        <authorList>
            <person name="Dong X."/>
        </authorList>
    </citation>
    <scope>NUCLEOTIDE SEQUENCE</scope>
    <source>
        <strain evidence="8">UoL-WK</strain>
    </source>
</reference>
<evidence type="ECO:0000256" key="4">
    <source>
        <dbReference type="ARBA" id="ARBA00022964"/>
    </source>
</evidence>
<reference evidence="8 10" key="1">
    <citation type="journal article" date="2018" name="Gigascience">
        <title>Genomes of trombidid mites reveal novel predicted allergens and laterally-transferred genes associated with secondary metabolism.</title>
        <authorList>
            <person name="Dong X."/>
            <person name="Chaisiri K."/>
            <person name="Xia D."/>
            <person name="Armstrong S.D."/>
            <person name="Fang Y."/>
            <person name="Donnelly M.J."/>
            <person name="Kadowaki T."/>
            <person name="McGarry J.W."/>
            <person name="Darby A.C."/>
            <person name="Makepeace B.L."/>
        </authorList>
    </citation>
    <scope>NUCLEOTIDE SEQUENCE [LARGE SCALE GENOMIC DNA]</scope>
    <source>
        <strain evidence="8">UoL-WK</strain>
    </source>
</reference>
<evidence type="ECO:0000256" key="6">
    <source>
        <dbReference type="ARBA" id="ARBA00023004"/>
    </source>
</evidence>
<sequence>LTLINSFIFKIKIEKMRRLDFDKKSIERRKFIAENYSPMNAYLYTLDNTFFDTRFLKIVEAAKKSNLEQMLKYIDVVSKEQRIYSFPVFTRKFCQDFIEEINHFENSAMPKERPNTMNKYGILLNEIGFDDFLTSMRNIVSQISNIFYADWGGKDLDSQKAFTVHYKEGQDLELATHFDNSEITLNICVGNVFTGGELFFLNNRDCYDVNSIIRFIHDIGRGVLHLGNQLHGAMPIESGERYNIIFWMRSSKVRNKKCPMCQKAPELVPVLDEGDGFM</sequence>
<dbReference type="EMBL" id="NCKU01000305">
    <property type="protein sequence ID" value="RWS16067.1"/>
    <property type="molecule type" value="Genomic_DNA"/>
</dbReference>